<dbReference type="AlphaFoldDB" id="A0A5B8QV62"/>
<proteinExistence type="predicted"/>
<dbReference type="PANTHER" id="PTHR37166:SF1">
    <property type="entry name" value="PROTEIN FLAG"/>
    <property type="match status" value="1"/>
</dbReference>
<keyword evidence="1" id="KW-0966">Cell projection</keyword>
<evidence type="ECO:0000313" key="1">
    <source>
        <dbReference type="EMBL" id="QDZ90344.1"/>
    </source>
</evidence>
<dbReference type="Pfam" id="PF03646">
    <property type="entry name" value="FlaG"/>
    <property type="match status" value="1"/>
</dbReference>
<gene>
    <name evidence="1" type="ORF">D0436_07610</name>
</gene>
<reference evidence="1 2" key="1">
    <citation type="journal article" date="2019" name="Ecotoxicol. Environ. Saf.">
        <title>Microbial characterization of heavy metal resistant bacterial strains isolated from an electroplating wastewater treatment plant.</title>
        <authorList>
            <person name="Cai X."/>
            <person name="Zheng X."/>
            <person name="Zhang D."/>
            <person name="Iqbal W."/>
            <person name="Liu C."/>
            <person name="Yang B."/>
            <person name="Zhao X."/>
            <person name="Lu X."/>
            <person name="Mao Y."/>
        </authorList>
    </citation>
    <scope>NUCLEOTIDE SEQUENCE [LARGE SCALE GENOMIC DNA]</scope>
    <source>
        <strain evidence="1 2">Ni1-3</strain>
    </source>
</reference>
<organism evidence="1 2">
    <name type="scientific">Shewanella decolorationis</name>
    <dbReference type="NCBI Taxonomy" id="256839"/>
    <lineage>
        <taxon>Bacteria</taxon>
        <taxon>Pseudomonadati</taxon>
        <taxon>Pseudomonadota</taxon>
        <taxon>Gammaproteobacteria</taxon>
        <taxon>Alteromonadales</taxon>
        <taxon>Shewanellaceae</taxon>
        <taxon>Shewanella</taxon>
    </lineage>
</organism>
<dbReference type="RefSeq" id="WP_109286368.1">
    <property type="nucleotide sequence ID" value="NZ_CP031775.2"/>
</dbReference>
<dbReference type="SUPFAM" id="SSF160214">
    <property type="entry name" value="FlaG-like"/>
    <property type="match status" value="1"/>
</dbReference>
<sequence>MSDVTLNAGLGLQSVVNAATKSAIPPQQIVVDAATNVKNGVNFALNSDVVNALADTANVDQQEEQTSLTQVASSLTETMSMMKKGLEFKVDELEGLPVVSVVDVNSGELIRQIPSEEALALAEKMSEIAGVLMKTEA</sequence>
<dbReference type="EMBL" id="CP031775">
    <property type="protein sequence ID" value="QDZ90344.1"/>
    <property type="molecule type" value="Genomic_DNA"/>
</dbReference>
<dbReference type="KEGG" id="sdeo:D0436_07610"/>
<keyword evidence="1" id="KW-0969">Cilium</keyword>
<dbReference type="InterPro" id="IPR005186">
    <property type="entry name" value="FlaG"/>
</dbReference>
<dbReference type="InterPro" id="IPR035924">
    <property type="entry name" value="FlaG-like_sf"/>
</dbReference>
<dbReference type="Gene3D" id="3.30.160.170">
    <property type="entry name" value="FlaG-like"/>
    <property type="match status" value="1"/>
</dbReference>
<evidence type="ECO:0000313" key="2">
    <source>
        <dbReference type="Proteomes" id="UP000321124"/>
    </source>
</evidence>
<accession>A0A5B8QV62</accession>
<dbReference type="Proteomes" id="UP000321124">
    <property type="component" value="Chromosome"/>
</dbReference>
<keyword evidence="1" id="KW-0282">Flagellum</keyword>
<dbReference type="PANTHER" id="PTHR37166">
    <property type="entry name" value="PROTEIN FLAG"/>
    <property type="match status" value="1"/>
</dbReference>
<protein>
    <submittedName>
        <fullName evidence="1">Flagellar protein FlaG</fullName>
    </submittedName>
</protein>
<name>A0A5B8QV62_9GAMM</name>